<dbReference type="InterPro" id="IPR002347">
    <property type="entry name" value="SDR_fam"/>
</dbReference>
<dbReference type="PANTHER" id="PTHR24321">
    <property type="entry name" value="DEHYDROGENASES, SHORT CHAIN"/>
    <property type="match status" value="1"/>
</dbReference>
<proteinExistence type="inferred from homology"/>
<dbReference type="InterPro" id="IPR020904">
    <property type="entry name" value="Sc_DH/Rdtase_CS"/>
</dbReference>
<dbReference type="EMBL" id="VUOB01000074">
    <property type="protein sequence ID" value="KAA2252571.1"/>
    <property type="molecule type" value="Genomic_DNA"/>
</dbReference>
<organism evidence="3 4">
    <name type="scientific">Solihabitans fulvus</name>
    <dbReference type="NCBI Taxonomy" id="1892852"/>
    <lineage>
        <taxon>Bacteria</taxon>
        <taxon>Bacillati</taxon>
        <taxon>Actinomycetota</taxon>
        <taxon>Actinomycetes</taxon>
        <taxon>Pseudonocardiales</taxon>
        <taxon>Pseudonocardiaceae</taxon>
        <taxon>Solihabitans</taxon>
    </lineage>
</organism>
<dbReference type="RefSeq" id="WP_149854228.1">
    <property type="nucleotide sequence ID" value="NZ_VUOB01000074.1"/>
</dbReference>
<dbReference type="PANTHER" id="PTHR24321:SF15">
    <property type="entry name" value="OXIDOREDUCTASE UCPA"/>
    <property type="match status" value="1"/>
</dbReference>
<reference evidence="3 4" key="2">
    <citation type="submission" date="2019-09" db="EMBL/GenBank/DDBJ databases">
        <authorList>
            <person name="Jin C."/>
        </authorList>
    </citation>
    <scope>NUCLEOTIDE SEQUENCE [LARGE SCALE GENOMIC DNA]</scope>
    <source>
        <strain evidence="3 4">AN110305</strain>
    </source>
</reference>
<dbReference type="PRINTS" id="PR00081">
    <property type="entry name" value="GDHRDH"/>
</dbReference>
<evidence type="ECO:0000256" key="1">
    <source>
        <dbReference type="ARBA" id="ARBA00006484"/>
    </source>
</evidence>
<keyword evidence="2 3" id="KW-0560">Oxidoreductase</keyword>
<dbReference type="Gene3D" id="3.40.50.720">
    <property type="entry name" value="NAD(P)-binding Rossmann-like Domain"/>
    <property type="match status" value="1"/>
</dbReference>
<dbReference type="Pfam" id="PF13561">
    <property type="entry name" value="adh_short_C2"/>
    <property type="match status" value="1"/>
</dbReference>
<comment type="similarity">
    <text evidence="1">Belongs to the short-chain dehydrogenases/reductases (SDR) family.</text>
</comment>
<dbReference type="NCBIfam" id="NF005559">
    <property type="entry name" value="PRK07231.1"/>
    <property type="match status" value="1"/>
</dbReference>
<dbReference type="PROSITE" id="PS00061">
    <property type="entry name" value="ADH_SHORT"/>
    <property type="match status" value="1"/>
</dbReference>
<dbReference type="FunFam" id="3.40.50.720:FF:000084">
    <property type="entry name" value="Short-chain dehydrogenase reductase"/>
    <property type="match status" value="1"/>
</dbReference>
<dbReference type="InterPro" id="IPR036291">
    <property type="entry name" value="NAD(P)-bd_dom_sf"/>
</dbReference>
<reference evidence="3 4" key="1">
    <citation type="submission" date="2019-09" db="EMBL/GenBank/DDBJ databases">
        <title>Goodfellowia gen. nov., a new genus of the Pseudonocardineae related to Actinoalloteichus, containing Goodfellowia coeruleoviolacea gen. nov., comb. nov. gen. nov., comb. nov.</title>
        <authorList>
            <person name="Labeda D."/>
        </authorList>
    </citation>
    <scope>NUCLEOTIDE SEQUENCE [LARGE SCALE GENOMIC DNA]</scope>
    <source>
        <strain evidence="3 4">AN110305</strain>
    </source>
</reference>
<dbReference type="GO" id="GO:0047936">
    <property type="term" value="F:glucose 1-dehydrogenase [NAD(P)+] activity"/>
    <property type="evidence" value="ECO:0007669"/>
    <property type="project" value="UniProtKB-EC"/>
</dbReference>
<accession>A0A5B2WLA1</accession>
<evidence type="ECO:0000313" key="3">
    <source>
        <dbReference type="EMBL" id="KAA2252571.1"/>
    </source>
</evidence>
<sequence length="258" mass="26376">MAQLAGKVALITGGARGQGEAAARTFAARGAKVVLTDLLTVQGEQVAASLGADARFVRHDVSDEQGWRLPVRVALAEFGSLDVLVNNAGVYSTAWIEQESAARFRRLLEVNLLGVFFGLRAVVPAMRTGGGGSIVNVSSTAGMQGVPGHGAYGASKWAVRGLTKTAALELGEHGIRVNSVHPGAVDTEMIRGSGLVAGNGNYPKVALRRLGTPQDTAELVAFLASDAAAYLTGGEFAVDGGLVAGTAAPVRGGDPACR</sequence>
<evidence type="ECO:0000313" key="4">
    <source>
        <dbReference type="Proteomes" id="UP000323454"/>
    </source>
</evidence>
<dbReference type="Proteomes" id="UP000323454">
    <property type="component" value="Unassembled WGS sequence"/>
</dbReference>
<gene>
    <name evidence="3" type="ORF">F0L68_35245</name>
</gene>
<dbReference type="AlphaFoldDB" id="A0A5B2WLA1"/>
<dbReference type="PRINTS" id="PR00080">
    <property type="entry name" value="SDRFAMILY"/>
</dbReference>
<dbReference type="SUPFAM" id="SSF51735">
    <property type="entry name" value="NAD(P)-binding Rossmann-fold domains"/>
    <property type="match status" value="1"/>
</dbReference>
<keyword evidence="4" id="KW-1185">Reference proteome</keyword>
<name>A0A5B2WLA1_9PSEU</name>
<evidence type="ECO:0000256" key="2">
    <source>
        <dbReference type="ARBA" id="ARBA00023002"/>
    </source>
</evidence>
<comment type="caution">
    <text evidence="3">The sequence shown here is derived from an EMBL/GenBank/DDBJ whole genome shotgun (WGS) entry which is preliminary data.</text>
</comment>
<dbReference type="EC" id="1.1.1.47" evidence="3"/>
<protein>
    <submittedName>
        <fullName evidence="3">Glucose 1-dehydrogenase</fullName>
        <ecNumber evidence="3">1.1.1.47</ecNumber>
    </submittedName>
</protein>
<dbReference type="OrthoDB" id="3542748at2"/>